<dbReference type="Pfam" id="PF13408">
    <property type="entry name" value="Zn_ribbon_recom"/>
    <property type="match status" value="1"/>
</dbReference>
<evidence type="ECO:0000256" key="3">
    <source>
        <dbReference type="ARBA" id="ARBA00023125"/>
    </source>
</evidence>
<evidence type="ECO:0000256" key="4">
    <source>
        <dbReference type="ARBA" id="ARBA00023172"/>
    </source>
</evidence>
<evidence type="ECO:0000313" key="9">
    <source>
        <dbReference type="EMBL" id="DAD70374.1"/>
    </source>
</evidence>
<dbReference type="InterPro" id="IPR038109">
    <property type="entry name" value="DNA_bind_recomb_sf"/>
</dbReference>
<dbReference type="InterPro" id="IPR036162">
    <property type="entry name" value="Resolvase-like_N_sf"/>
</dbReference>
<keyword evidence="3" id="KW-0238">DNA-binding</keyword>
<dbReference type="PROSITE" id="PS51736">
    <property type="entry name" value="RECOMBINASES_3"/>
    <property type="match status" value="1"/>
</dbReference>
<dbReference type="Gene3D" id="3.90.1750.20">
    <property type="entry name" value="Putative Large Serine Recombinase, Chain B, Domain 2"/>
    <property type="match status" value="1"/>
</dbReference>
<keyword evidence="2" id="KW-0230">DNA invertase</keyword>
<dbReference type="GO" id="GO:0000150">
    <property type="term" value="F:DNA strand exchange activity"/>
    <property type="evidence" value="ECO:0007669"/>
    <property type="project" value="UniProtKB-KW"/>
</dbReference>
<dbReference type="InterPro" id="IPR006119">
    <property type="entry name" value="Resolv_N"/>
</dbReference>
<organism evidence="9">
    <name type="scientific">Siphoviridae sp. ctomJ2</name>
    <dbReference type="NCBI Taxonomy" id="2827593"/>
    <lineage>
        <taxon>Viruses</taxon>
        <taxon>Duplodnaviria</taxon>
        <taxon>Heunggongvirae</taxon>
        <taxon>Uroviricota</taxon>
        <taxon>Caudoviricetes</taxon>
    </lineage>
</organism>
<evidence type="ECO:0000256" key="1">
    <source>
        <dbReference type="ARBA" id="ARBA00022908"/>
    </source>
</evidence>
<evidence type="ECO:0000259" key="7">
    <source>
        <dbReference type="PROSITE" id="PS51736"/>
    </source>
</evidence>
<evidence type="ECO:0000256" key="2">
    <source>
        <dbReference type="ARBA" id="ARBA00023100"/>
    </source>
</evidence>
<protein>
    <submittedName>
        <fullName evidence="9">Integrase</fullName>
    </submittedName>
</protein>
<keyword evidence="4" id="KW-0233">DNA recombination</keyword>
<dbReference type="Pfam" id="PF00239">
    <property type="entry name" value="Resolvase"/>
    <property type="match status" value="1"/>
</dbReference>
<dbReference type="Gene3D" id="3.40.50.1390">
    <property type="entry name" value="Resolvase, N-terminal catalytic domain"/>
    <property type="match status" value="1"/>
</dbReference>
<evidence type="ECO:0000259" key="8">
    <source>
        <dbReference type="PROSITE" id="PS51737"/>
    </source>
</evidence>
<accession>A0A8S5LK54</accession>
<dbReference type="Pfam" id="PF07508">
    <property type="entry name" value="Recombinase"/>
    <property type="match status" value="1"/>
</dbReference>
<feature type="active site" description="O-(5'-phospho-DNA)-serine intermediate" evidence="5 6">
    <location>
        <position position="11"/>
    </location>
</feature>
<name>A0A8S5LK54_9CAUD</name>
<dbReference type="GO" id="GO:0003677">
    <property type="term" value="F:DNA binding"/>
    <property type="evidence" value="ECO:0007669"/>
    <property type="project" value="UniProtKB-KW"/>
</dbReference>
<dbReference type="PANTHER" id="PTHR30461">
    <property type="entry name" value="DNA-INVERTASE FROM LAMBDOID PROPHAGE"/>
    <property type="match status" value="1"/>
</dbReference>
<evidence type="ECO:0000256" key="6">
    <source>
        <dbReference type="PROSITE-ProRule" id="PRU10137"/>
    </source>
</evidence>
<dbReference type="PROSITE" id="PS00397">
    <property type="entry name" value="RECOMBINASES_1"/>
    <property type="match status" value="1"/>
</dbReference>
<dbReference type="PANTHER" id="PTHR30461:SF23">
    <property type="entry name" value="DNA RECOMBINASE-RELATED"/>
    <property type="match status" value="1"/>
</dbReference>
<proteinExistence type="predicted"/>
<keyword evidence="1" id="KW-0229">DNA integration</keyword>
<feature type="domain" description="Resolvase/invertase-type recombinase catalytic" evidence="7">
    <location>
        <begin position="3"/>
        <end position="153"/>
    </location>
</feature>
<dbReference type="InterPro" id="IPR011109">
    <property type="entry name" value="DNA_bind_recombinase_dom"/>
</dbReference>
<sequence>MKTAACYIRVSTDDQTEYSPDSQLKIIRDYAFKHEISLIENYIFAEDGGKSGKNMTNRTQFMRLISLTKKKPKPFDIILVWKFSRFARNQEESIVLKSMLHKNGIEVISVSESLPEGPFGSLVERIIEWSDEYYLINLAQEVKRGMKERASRGQPVCPPPIGYSMENGNYVPNDDAQFVKNVFADYLAGLGVRTIAIKYGKLGLKTTRGNAPDNRFIEYMLRNPVYIGKIRWSIDGRAASRRNYDDPNIMIADGNHEPLISEEDFNAVQKKIDETKQLYRKYQRSEQPVEYMLKGLVHCSACGSTLVRINGGKKPGLQCHNYGRGNCHVSHSVRLEKATNAIIEGIENSLRTGNFNIAPPKRLETESTVDYDKLLANEQIKLERVKTAYRDGIDTLEEYKHNKEQIYTFIEKIKTEQAEARSLSAPIGKEEFRKKAANVLKIIKDPKQPENAKNIALRSIVERIVYQKSQNAFEIYFYV</sequence>
<dbReference type="EMBL" id="BK015864">
    <property type="protein sequence ID" value="DAD70374.1"/>
    <property type="molecule type" value="Genomic_DNA"/>
</dbReference>
<dbReference type="GO" id="GO:0015074">
    <property type="term" value="P:DNA integration"/>
    <property type="evidence" value="ECO:0007669"/>
    <property type="project" value="UniProtKB-KW"/>
</dbReference>
<dbReference type="CDD" id="cd00338">
    <property type="entry name" value="Ser_Recombinase"/>
    <property type="match status" value="1"/>
</dbReference>
<dbReference type="SUPFAM" id="SSF53041">
    <property type="entry name" value="Resolvase-like"/>
    <property type="match status" value="1"/>
</dbReference>
<dbReference type="InterPro" id="IPR050639">
    <property type="entry name" value="SSR_resolvase"/>
</dbReference>
<evidence type="ECO:0000256" key="5">
    <source>
        <dbReference type="PIRSR" id="PIRSR606118-50"/>
    </source>
</evidence>
<dbReference type="InterPro" id="IPR006118">
    <property type="entry name" value="Recombinase_CS"/>
</dbReference>
<reference evidence="9" key="1">
    <citation type="journal article" date="2021" name="Proc. Natl. Acad. Sci. U.S.A.">
        <title>A Catalog of Tens of Thousands of Viruses from Human Metagenomes Reveals Hidden Associations with Chronic Diseases.</title>
        <authorList>
            <person name="Tisza M.J."/>
            <person name="Buck C.B."/>
        </authorList>
    </citation>
    <scope>NUCLEOTIDE SEQUENCE</scope>
    <source>
        <strain evidence="9">CtomJ2</strain>
    </source>
</reference>
<dbReference type="PROSITE" id="PS51737">
    <property type="entry name" value="RECOMBINASE_DNA_BIND"/>
    <property type="match status" value="1"/>
</dbReference>
<feature type="domain" description="Recombinase" evidence="8">
    <location>
        <begin position="160"/>
        <end position="278"/>
    </location>
</feature>
<dbReference type="InterPro" id="IPR025827">
    <property type="entry name" value="Zn_ribbon_recom_dom"/>
</dbReference>
<dbReference type="SMART" id="SM00857">
    <property type="entry name" value="Resolvase"/>
    <property type="match status" value="1"/>
</dbReference>